<name>A0A143BPR8_9BACT</name>
<keyword evidence="6" id="KW-0411">Iron-sulfur</keyword>
<evidence type="ECO:0000256" key="6">
    <source>
        <dbReference type="ARBA" id="ARBA00023014"/>
    </source>
</evidence>
<dbReference type="NCBIfam" id="TIGR02745">
    <property type="entry name" value="ccoG_rdxA_fixG"/>
    <property type="match status" value="1"/>
</dbReference>
<feature type="transmembrane region" description="Helical" evidence="7">
    <location>
        <begin position="182"/>
        <end position="202"/>
    </location>
</feature>
<feature type="transmembrane region" description="Helical" evidence="7">
    <location>
        <begin position="149"/>
        <end position="170"/>
    </location>
</feature>
<keyword evidence="7" id="KW-1133">Transmembrane helix</keyword>
<keyword evidence="1" id="KW-0813">Transport</keyword>
<evidence type="ECO:0000256" key="1">
    <source>
        <dbReference type="ARBA" id="ARBA00022448"/>
    </source>
</evidence>
<reference evidence="9 10" key="2">
    <citation type="journal article" date="2016" name="Environ. Microbiol. Rep.">
        <title>Metagenomic evidence for the presence of phototrophic Gemmatimonadetes bacteria in diverse environments.</title>
        <authorList>
            <person name="Zeng Y."/>
            <person name="Baumbach J."/>
            <person name="Barbosa E.G."/>
            <person name="Azevedo V."/>
            <person name="Zhang C."/>
            <person name="Koblizek M."/>
        </authorList>
    </citation>
    <scope>NUCLEOTIDE SEQUENCE [LARGE SCALE GENOMIC DNA]</scope>
    <source>
        <strain evidence="9 10">AP64</strain>
    </source>
</reference>
<dbReference type="PANTHER" id="PTHR30176">
    <property type="entry name" value="FERREDOXIN-TYPE PROTEIN NAPH"/>
    <property type="match status" value="1"/>
</dbReference>
<reference evidence="9 10" key="1">
    <citation type="journal article" date="2014" name="Proc. Natl. Acad. Sci. U.S.A.">
        <title>Functional type 2 photosynthetic reaction centers found in the rare bacterial phylum Gemmatimonadetes.</title>
        <authorList>
            <person name="Zeng Y."/>
            <person name="Feng F."/>
            <person name="Medova H."/>
            <person name="Dean J."/>
            <person name="Koblizek M."/>
        </authorList>
    </citation>
    <scope>NUCLEOTIDE SEQUENCE [LARGE SCALE GENOMIC DNA]</scope>
    <source>
        <strain evidence="9 10">AP64</strain>
    </source>
</reference>
<evidence type="ECO:0000256" key="4">
    <source>
        <dbReference type="ARBA" id="ARBA00022982"/>
    </source>
</evidence>
<feature type="transmembrane region" description="Helical" evidence="7">
    <location>
        <begin position="78"/>
        <end position="99"/>
    </location>
</feature>
<protein>
    <recommendedName>
        <fullName evidence="8">4Fe-4S ferredoxin-type domain-containing protein</fullName>
    </recommendedName>
</protein>
<dbReference type="InterPro" id="IPR017900">
    <property type="entry name" value="4Fe4S_Fe_S_CS"/>
</dbReference>
<dbReference type="InterPro" id="IPR032879">
    <property type="entry name" value="FixG_C"/>
</dbReference>
<dbReference type="GO" id="GO:0046872">
    <property type="term" value="F:metal ion binding"/>
    <property type="evidence" value="ECO:0007669"/>
    <property type="project" value="UniProtKB-KW"/>
</dbReference>
<evidence type="ECO:0000256" key="5">
    <source>
        <dbReference type="ARBA" id="ARBA00023004"/>
    </source>
</evidence>
<dbReference type="Pfam" id="PF12801">
    <property type="entry name" value="Fer4_5"/>
    <property type="match status" value="1"/>
</dbReference>
<evidence type="ECO:0000313" key="9">
    <source>
        <dbReference type="EMBL" id="AMW07008.1"/>
    </source>
</evidence>
<feature type="transmembrane region" description="Helical" evidence="7">
    <location>
        <begin position="33"/>
        <end position="52"/>
    </location>
</feature>
<organism evidence="9 10">
    <name type="scientific">Gemmatimonas phototrophica</name>
    <dbReference type="NCBI Taxonomy" id="1379270"/>
    <lineage>
        <taxon>Bacteria</taxon>
        <taxon>Pseudomonadati</taxon>
        <taxon>Gemmatimonadota</taxon>
        <taxon>Gemmatimonadia</taxon>
        <taxon>Gemmatimonadales</taxon>
        <taxon>Gemmatimonadaceae</taxon>
        <taxon>Gemmatimonas</taxon>
    </lineage>
</organism>
<dbReference type="SUPFAM" id="SSF54862">
    <property type="entry name" value="4Fe-4S ferredoxins"/>
    <property type="match status" value="1"/>
</dbReference>
<dbReference type="InterPro" id="IPR017896">
    <property type="entry name" value="4Fe4S_Fe-S-bd"/>
</dbReference>
<dbReference type="AlphaFoldDB" id="A0A143BPR8"/>
<keyword evidence="2" id="KW-0004">4Fe-4S</keyword>
<feature type="domain" description="4Fe-4S ferredoxin-type" evidence="8">
    <location>
        <begin position="246"/>
        <end position="274"/>
    </location>
</feature>
<dbReference type="Pfam" id="PF13746">
    <property type="entry name" value="Fer4_18"/>
    <property type="match status" value="1"/>
</dbReference>
<evidence type="ECO:0000313" key="10">
    <source>
        <dbReference type="Proteomes" id="UP000076404"/>
    </source>
</evidence>
<dbReference type="STRING" id="1379270.GEMMAAP_18345"/>
<dbReference type="PROSITE" id="PS00198">
    <property type="entry name" value="4FE4S_FER_1"/>
    <property type="match status" value="1"/>
</dbReference>
<proteinExistence type="predicted"/>
<keyword evidence="10" id="KW-1185">Reference proteome</keyword>
<keyword evidence="7" id="KW-0472">Membrane</keyword>
<dbReference type="Gene3D" id="1.10.1060.10">
    <property type="entry name" value="Alpha-helical ferredoxin"/>
    <property type="match status" value="1"/>
</dbReference>
<dbReference type="GO" id="GO:0005886">
    <property type="term" value="C:plasma membrane"/>
    <property type="evidence" value="ECO:0007669"/>
    <property type="project" value="TreeGrafter"/>
</dbReference>
<accession>A0A143BPR8</accession>
<dbReference type="Gene3D" id="2.60.40.10">
    <property type="entry name" value="Immunoglobulins"/>
    <property type="match status" value="1"/>
</dbReference>
<dbReference type="Pfam" id="PF11614">
    <property type="entry name" value="FixG_C"/>
    <property type="match status" value="1"/>
</dbReference>
<dbReference type="InterPro" id="IPR051684">
    <property type="entry name" value="Electron_Trans/Redox"/>
</dbReference>
<keyword evidence="4" id="KW-0249">Electron transport</keyword>
<dbReference type="PANTHER" id="PTHR30176:SF3">
    <property type="entry name" value="FERREDOXIN-TYPE PROTEIN NAPH"/>
    <property type="match status" value="1"/>
</dbReference>
<keyword evidence="3" id="KW-0479">Metal-binding</keyword>
<keyword evidence="7" id="KW-0812">Transmembrane</keyword>
<gene>
    <name evidence="9" type="ORF">GEMMAAP_18345</name>
</gene>
<dbReference type="GO" id="GO:0051539">
    <property type="term" value="F:4 iron, 4 sulfur cluster binding"/>
    <property type="evidence" value="ECO:0007669"/>
    <property type="project" value="UniProtKB-KW"/>
</dbReference>
<evidence type="ECO:0000256" key="2">
    <source>
        <dbReference type="ARBA" id="ARBA00022485"/>
    </source>
</evidence>
<dbReference type="InterPro" id="IPR014116">
    <property type="entry name" value="Cyt_c_oxidase_cbb3_FixG"/>
</dbReference>
<evidence type="ECO:0000256" key="7">
    <source>
        <dbReference type="SAM" id="Phobius"/>
    </source>
</evidence>
<sequence length="469" mass="52885">MGRRVLPTLNEDGTRRWIRPKPSHGKWWQRRQVVAYVLMAIFFAAPHIRLFGKPVFLMDLPRREFTLMGYTFLPTDTLLFMFTLASGVIGIFLITALWGRAWCGWACPQTVYLEFLFRPIGRWFDGGYTQSRTLDKQGAWFTPRRLGKYITFFLLALFVSHTLLAFFVGTDQLYSWMVNSPAAHPSAFFFVVVFTGIVWFNFTYFREQTCLIVCPYGRWQSALIDRQSVIVAYDYNRGEPREHATKTRDPNAGDCIDCGACVQTCPTGIDIRNGLQMECVHCTQCIDACDDIMVKVGKPTGLIRYSSQDEIAGKPKHLLRLRTILYPAVLTILLGGLGTAMYLKEPADLTVLRGLDAPFATEADGRISNQIRVKVTNRRGTDMAYSIVLDGLATDGVTSQEITVVAPENPLRVKSGDTRTTSVFVLLPARAFTKGERFISITVSDERGYKESVKYRLLGPTGDTPRSVP</sequence>
<evidence type="ECO:0000259" key="8">
    <source>
        <dbReference type="PROSITE" id="PS51379"/>
    </source>
</evidence>
<evidence type="ECO:0000256" key="3">
    <source>
        <dbReference type="ARBA" id="ARBA00022723"/>
    </source>
</evidence>
<dbReference type="InterPro" id="IPR009051">
    <property type="entry name" value="Helical_ferredxn"/>
</dbReference>
<dbReference type="eggNOG" id="COG0348">
    <property type="taxonomic scope" value="Bacteria"/>
</dbReference>
<dbReference type="KEGG" id="gph:GEMMAAP_18345"/>
<dbReference type="EMBL" id="CP011454">
    <property type="protein sequence ID" value="AMW07008.1"/>
    <property type="molecule type" value="Genomic_DNA"/>
</dbReference>
<dbReference type="InterPro" id="IPR013783">
    <property type="entry name" value="Ig-like_fold"/>
</dbReference>
<feature type="transmembrane region" description="Helical" evidence="7">
    <location>
        <begin position="324"/>
        <end position="343"/>
    </location>
</feature>
<keyword evidence="5" id="KW-0408">Iron</keyword>
<dbReference type="Proteomes" id="UP000076404">
    <property type="component" value="Chromosome"/>
</dbReference>
<dbReference type="PROSITE" id="PS51379">
    <property type="entry name" value="4FE4S_FER_2"/>
    <property type="match status" value="1"/>
</dbReference>